<evidence type="ECO:0000259" key="6">
    <source>
        <dbReference type="PROSITE" id="PS50114"/>
    </source>
</evidence>
<organism evidence="8 9">
    <name type="scientific">Spirodela intermedia</name>
    <name type="common">Intermediate duckweed</name>
    <dbReference type="NCBI Taxonomy" id="51605"/>
    <lineage>
        <taxon>Eukaryota</taxon>
        <taxon>Viridiplantae</taxon>
        <taxon>Streptophyta</taxon>
        <taxon>Embryophyta</taxon>
        <taxon>Tracheophyta</taxon>
        <taxon>Spermatophyta</taxon>
        <taxon>Magnoliopsida</taxon>
        <taxon>Liliopsida</taxon>
        <taxon>Araceae</taxon>
        <taxon>Lemnoideae</taxon>
        <taxon>Spirodela</taxon>
    </lineage>
</organism>
<feature type="domain" description="GATA-type" evidence="6">
    <location>
        <begin position="82"/>
        <end position="118"/>
    </location>
</feature>
<dbReference type="PROSITE" id="PS50114">
    <property type="entry name" value="GATA_ZN_FINGER_2"/>
    <property type="match status" value="1"/>
</dbReference>
<dbReference type="EMBL" id="LR746280">
    <property type="protein sequence ID" value="CAA7410017.1"/>
    <property type="molecule type" value="Genomic_DNA"/>
</dbReference>
<evidence type="ECO:0000256" key="2">
    <source>
        <dbReference type="ARBA" id="ARBA00022771"/>
    </source>
</evidence>
<feature type="compositionally biased region" description="Polar residues" evidence="5">
    <location>
        <begin position="1"/>
        <end position="10"/>
    </location>
</feature>
<dbReference type="EMBL" id="LR743604">
    <property type="protein sequence ID" value="CAA2633730.1"/>
    <property type="molecule type" value="Genomic_DNA"/>
</dbReference>
<dbReference type="GO" id="GO:0006355">
    <property type="term" value="P:regulation of DNA-templated transcription"/>
    <property type="evidence" value="ECO:0007669"/>
    <property type="project" value="InterPro"/>
</dbReference>
<dbReference type="PANTHER" id="PTHR47255">
    <property type="entry name" value="GATA TRANSCRIPTION FACTOR 22-RELATED"/>
    <property type="match status" value="1"/>
</dbReference>
<dbReference type="PANTHER" id="PTHR47255:SF4">
    <property type="entry name" value="GATA ZINC FINGER DOMAIN-CONTAINING PROTEIN 12"/>
    <property type="match status" value="1"/>
</dbReference>
<dbReference type="InterPro" id="IPR000679">
    <property type="entry name" value="Znf_GATA"/>
</dbReference>
<protein>
    <recommendedName>
        <fullName evidence="6">GATA-type domain-containing protein</fullName>
    </recommendedName>
</protein>
<reference evidence="8" key="1">
    <citation type="submission" date="2020-02" db="EMBL/GenBank/DDBJ databases">
        <authorList>
            <person name="Scholz U."/>
            <person name="Mascher M."/>
            <person name="Fiebig A."/>
        </authorList>
    </citation>
    <scope>NUCLEOTIDE SEQUENCE</scope>
</reference>
<keyword evidence="2 4" id="KW-0863">Zinc-finger</keyword>
<evidence type="ECO:0000256" key="3">
    <source>
        <dbReference type="ARBA" id="ARBA00022833"/>
    </source>
</evidence>
<gene>
    <name evidence="7" type="ORF">SI7747_17019214</name>
    <name evidence="8" type="ORF">SI8410_17020695</name>
</gene>
<proteinExistence type="predicted"/>
<evidence type="ECO:0000256" key="5">
    <source>
        <dbReference type="SAM" id="MobiDB-lite"/>
    </source>
</evidence>
<dbReference type="OrthoDB" id="2162994at2759"/>
<evidence type="ECO:0000313" key="8">
    <source>
        <dbReference type="EMBL" id="CAA7410017.1"/>
    </source>
</evidence>
<evidence type="ECO:0000256" key="4">
    <source>
        <dbReference type="PROSITE-ProRule" id="PRU00094"/>
    </source>
</evidence>
<keyword evidence="3" id="KW-0862">Zinc</keyword>
<dbReference type="SUPFAM" id="SSF57716">
    <property type="entry name" value="Glucocorticoid receptor-like (DNA-binding domain)"/>
    <property type="match status" value="1"/>
</dbReference>
<dbReference type="Proteomes" id="UP000663760">
    <property type="component" value="Chromosome 17"/>
</dbReference>
<accession>A0A7I8LJ09</accession>
<dbReference type="SMART" id="SM00401">
    <property type="entry name" value="ZnF_GATA"/>
    <property type="match status" value="1"/>
</dbReference>
<name>A0A7I8LJ09_SPIIN</name>
<dbReference type="InterPro" id="IPR013088">
    <property type="entry name" value="Znf_NHR/GATA"/>
</dbReference>
<dbReference type="CDD" id="cd00202">
    <property type="entry name" value="ZnF_GATA"/>
    <property type="match status" value="1"/>
</dbReference>
<dbReference type="PROSITE" id="PS00344">
    <property type="entry name" value="GATA_ZN_FINGER_1"/>
    <property type="match status" value="1"/>
</dbReference>
<keyword evidence="1" id="KW-0479">Metal-binding</keyword>
<dbReference type="Pfam" id="PF00320">
    <property type="entry name" value="GATA"/>
    <property type="match status" value="1"/>
</dbReference>
<feature type="region of interest" description="Disordered" evidence="5">
    <location>
        <begin position="43"/>
        <end position="62"/>
    </location>
</feature>
<dbReference type="GO" id="GO:0008270">
    <property type="term" value="F:zinc ion binding"/>
    <property type="evidence" value="ECO:0007669"/>
    <property type="project" value="UniProtKB-KW"/>
</dbReference>
<sequence length="215" mass="22895">MGSVATTGDGESSHKDGDGEECNPLDGGSGKWMSSKMRFMRKMTGSDKVASGRPRKNALGSNDHLRKFAENNVNNDNHSLPNGSIRVCSECNTTKTPLWRSGPGGPKSLCNACGIRQRKARRAMAAAAAAVTGGLIPAVAPVVKVRKQKRSGGACAVPFKKRFKCFAAAETRHKLHFDELTIALSKNSAFHGVFPQDEKEAAILLMALSSGLIRG</sequence>
<dbReference type="GO" id="GO:0043565">
    <property type="term" value="F:sequence-specific DNA binding"/>
    <property type="evidence" value="ECO:0007669"/>
    <property type="project" value="InterPro"/>
</dbReference>
<evidence type="ECO:0000313" key="7">
    <source>
        <dbReference type="EMBL" id="CAA2633730.1"/>
    </source>
</evidence>
<dbReference type="AlphaFoldDB" id="A0A7I8LJ09"/>
<evidence type="ECO:0000313" key="9">
    <source>
        <dbReference type="Proteomes" id="UP000663760"/>
    </source>
</evidence>
<feature type="region of interest" description="Disordered" evidence="5">
    <location>
        <begin position="1"/>
        <end position="32"/>
    </location>
</feature>
<evidence type="ECO:0000256" key="1">
    <source>
        <dbReference type="ARBA" id="ARBA00022723"/>
    </source>
</evidence>
<keyword evidence="9" id="KW-1185">Reference proteome</keyword>
<dbReference type="InterPro" id="IPR052138">
    <property type="entry name" value="GATA_ZnFinger_Domain"/>
</dbReference>
<dbReference type="Gene3D" id="3.30.50.10">
    <property type="entry name" value="Erythroid Transcription Factor GATA-1, subunit A"/>
    <property type="match status" value="1"/>
</dbReference>